<evidence type="ECO:0000313" key="2">
    <source>
        <dbReference type="Proteomes" id="UP000053732"/>
    </source>
</evidence>
<name>A0A0G4P310_PENC3</name>
<gene>
    <name evidence="1" type="ORF">PCAMFM013_S004g000651</name>
</gene>
<evidence type="ECO:0000313" key="1">
    <source>
        <dbReference type="EMBL" id="CRL20710.1"/>
    </source>
</evidence>
<dbReference type="EMBL" id="HG793137">
    <property type="protein sequence ID" value="CRL20710.1"/>
    <property type="molecule type" value="Genomic_DNA"/>
</dbReference>
<sequence length="88" mass="10452">MVELLTQLRHARTSRAHTRAEILRQARWIIRQMQLIRTEYAADGREPLLHLLWGLEQRMHSVFHRFLALLAEEDAARTFEAEFWGTLA</sequence>
<accession>A0A0G4P310</accession>
<protein>
    <submittedName>
        <fullName evidence="1">Str. FM013</fullName>
    </submittedName>
</protein>
<keyword evidence="2" id="KW-1185">Reference proteome</keyword>
<reference evidence="1 2" key="1">
    <citation type="journal article" date="2014" name="Nat. Commun.">
        <title>Multiple recent horizontal transfers of a large genomic region in cheese making fungi.</title>
        <authorList>
            <person name="Cheeseman K."/>
            <person name="Ropars J."/>
            <person name="Renault P."/>
            <person name="Dupont J."/>
            <person name="Gouzy J."/>
            <person name="Branca A."/>
            <person name="Abraham A.L."/>
            <person name="Ceppi M."/>
            <person name="Conseiller E."/>
            <person name="Debuchy R."/>
            <person name="Malagnac F."/>
            <person name="Goarin A."/>
            <person name="Silar P."/>
            <person name="Lacoste S."/>
            <person name="Sallet E."/>
            <person name="Bensimon A."/>
            <person name="Giraud T."/>
            <person name="Brygoo Y."/>
        </authorList>
    </citation>
    <scope>NUCLEOTIDE SEQUENCE [LARGE SCALE GENOMIC DNA]</scope>
    <source>
        <strain evidence="2">FM 013</strain>
    </source>
</reference>
<dbReference type="Proteomes" id="UP000053732">
    <property type="component" value="Unassembled WGS sequence"/>
</dbReference>
<proteinExistence type="predicted"/>
<dbReference type="AlphaFoldDB" id="A0A0G4P310"/>
<organism evidence="1 2">
    <name type="scientific">Penicillium camemberti (strain FM 013)</name>
    <dbReference type="NCBI Taxonomy" id="1429867"/>
    <lineage>
        <taxon>Eukaryota</taxon>
        <taxon>Fungi</taxon>
        <taxon>Dikarya</taxon>
        <taxon>Ascomycota</taxon>
        <taxon>Pezizomycotina</taxon>
        <taxon>Eurotiomycetes</taxon>
        <taxon>Eurotiomycetidae</taxon>
        <taxon>Eurotiales</taxon>
        <taxon>Aspergillaceae</taxon>
        <taxon>Penicillium</taxon>
    </lineage>
</organism>